<dbReference type="Pfam" id="PF01227">
    <property type="entry name" value="GTP_cyclohydroI"/>
    <property type="match status" value="1"/>
</dbReference>
<dbReference type="GO" id="GO:0005525">
    <property type="term" value="F:GTP binding"/>
    <property type="evidence" value="ECO:0007669"/>
    <property type="project" value="UniProtKB-KW"/>
</dbReference>
<sequence length="187" mass="20883">MIDKEKIQAAIRLFIEGIGEDPNREGLQETPERVAEMCEEIFAGIGQDSHSVIKVLKSEKYDEIVLLKDIPFYSMCEHHLLPFSGVSHVAYIPQGNRVTGISKLARVVNIEARRPQVQERLTTDIAESIMKALKPKGVLVIIEAEHLCMTMRGIKKPGTKVLTSVVRGIFRDNPATRAEVMALIKGH</sequence>
<dbReference type="OrthoDB" id="9801207at2"/>
<dbReference type="NCBIfam" id="TIGR00063">
    <property type="entry name" value="folE"/>
    <property type="match status" value="1"/>
</dbReference>
<dbReference type="NCBIfam" id="NF006826">
    <property type="entry name" value="PRK09347.1-3"/>
    <property type="match status" value="1"/>
</dbReference>
<comment type="pathway">
    <text evidence="2 7">Cofactor biosynthesis; 7,8-dihydroneopterin triphosphate biosynthesis; 7,8-dihydroneopterin triphosphate from GTP: step 1/1.</text>
</comment>
<keyword evidence="7" id="KW-0342">GTP-binding</keyword>
<dbReference type="InterPro" id="IPR043133">
    <property type="entry name" value="GTP-CH-I_C/QueF"/>
</dbReference>
<evidence type="ECO:0000256" key="7">
    <source>
        <dbReference type="HAMAP-Rule" id="MF_00223"/>
    </source>
</evidence>
<name>Q1PYF3_KUEST</name>
<dbReference type="GO" id="GO:0046654">
    <property type="term" value="P:tetrahydrofolate biosynthetic process"/>
    <property type="evidence" value="ECO:0007669"/>
    <property type="project" value="UniProtKB-UniRule"/>
</dbReference>
<dbReference type="GO" id="GO:0003934">
    <property type="term" value="F:GTP cyclohydrolase I activity"/>
    <property type="evidence" value="ECO:0007669"/>
    <property type="project" value="UniProtKB-UniRule"/>
</dbReference>
<dbReference type="UniPathway" id="UPA00848">
    <property type="reaction ID" value="UER00151"/>
</dbReference>
<dbReference type="RefSeq" id="WP_099324477.1">
    <property type="nucleotide sequence ID" value="NZ_CP049055.1"/>
</dbReference>
<dbReference type="InterPro" id="IPR020602">
    <property type="entry name" value="GTP_CycHdrlase_I_dom"/>
</dbReference>
<reference evidence="9" key="1">
    <citation type="journal article" date="2006" name="Nature">
        <title>Deciphering the evolution and metabolism of an anammox bacterium from a community genome.</title>
        <authorList>
            <person name="Strous M."/>
            <person name="Pelletier E."/>
            <person name="Mangenot S."/>
            <person name="Rattei T."/>
            <person name="Lehner A."/>
            <person name="Taylor M.W."/>
            <person name="Horn M."/>
            <person name="Daims H."/>
            <person name="Bartol-Mavel D."/>
            <person name="Wincker P."/>
            <person name="Barbe V."/>
            <person name="Fonknechten N."/>
            <person name="Vallenet D."/>
            <person name="Segurens B."/>
            <person name="Schenowitz-Truong C."/>
            <person name="Medigue C."/>
            <person name="Collingro A."/>
            <person name="Snel B."/>
            <person name="Dutilh B.E."/>
            <person name="OpDenCamp H.J.M."/>
            <person name="vanDerDrift C."/>
            <person name="Cirpus I."/>
            <person name="vanDePas-Schoonen K.T."/>
            <person name="Harhangi H.R."/>
            <person name="vanNiftrik L."/>
            <person name="Schmid M."/>
            <person name="Keltjens J."/>
            <person name="vanDeVossenberg J."/>
            <person name="Kartal B."/>
            <person name="Meier H."/>
            <person name="Frishman D."/>
            <person name="Huynen M.A."/>
            <person name="Mewes H."/>
            <person name="Weissenbach J."/>
            <person name="Jetten M.S.M."/>
            <person name="Wagner M."/>
            <person name="LePaslier D."/>
        </authorList>
    </citation>
    <scope>NUCLEOTIDE SEQUENCE</scope>
</reference>
<evidence type="ECO:0000256" key="6">
    <source>
        <dbReference type="ARBA" id="ARBA00022801"/>
    </source>
</evidence>
<keyword evidence="7" id="KW-0862">Zinc</keyword>
<dbReference type="HAMAP" id="MF_00223">
    <property type="entry name" value="FolE"/>
    <property type="match status" value="1"/>
</dbReference>
<evidence type="ECO:0000313" key="13">
    <source>
        <dbReference type="Proteomes" id="UP000501926"/>
    </source>
</evidence>
<dbReference type="KEGG" id="kst:KSMBR1_1193"/>
<comment type="subunit">
    <text evidence="7">Homopolymer.</text>
</comment>
<dbReference type="FunFam" id="3.30.1130.10:FF:000001">
    <property type="entry name" value="GTP cyclohydrolase 1"/>
    <property type="match status" value="1"/>
</dbReference>
<dbReference type="Gene3D" id="3.30.1130.10">
    <property type="match status" value="1"/>
</dbReference>
<feature type="binding site" evidence="7">
    <location>
        <position position="79"/>
    </location>
    <ligand>
        <name>Zn(2+)</name>
        <dbReference type="ChEBI" id="CHEBI:29105"/>
    </ligand>
</feature>
<dbReference type="EMBL" id="LT934425">
    <property type="protein sequence ID" value="SOH03695.1"/>
    <property type="molecule type" value="Genomic_DNA"/>
</dbReference>
<dbReference type="GO" id="GO:0005737">
    <property type="term" value="C:cytoplasm"/>
    <property type="evidence" value="ECO:0007669"/>
    <property type="project" value="TreeGrafter"/>
</dbReference>
<dbReference type="InterPro" id="IPR043134">
    <property type="entry name" value="GTP-CH-I_N"/>
</dbReference>
<evidence type="ECO:0000313" key="10">
    <source>
        <dbReference type="EMBL" id="QII10527.1"/>
    </source>
</evidence>
<dbReference type="GO" id="GO:0008270">
    <property type="term" value="F:zinc ion binding"/>
    <property type="evidence" value="ECO:0007669"/>
    <property type="project" value="UniProtKB-UniRule"/>
</dbReference>
<dbReference type="NCBIfam" id="NF006825">
    <property type="entry name" value="PRK09347.1-2"/>
    <property type="match status" value="1"/>
</dbReference>
<reference evidence="11" key="4">
    <citation type="submission" date="2017-10" db="EMBL/GenBank/DDBJ databases">
        <authorList>
            <person name="Banno H."/>
            <person name="Chua N.-H."/>
        </authorList>
    </citation>
    <scope>NUCLEOTIDE SEQUENCE [LARGE SCALE GENOMIC DNA]</scope>
    <source>
        <strain evidence="11">Kuenenia_mbr1_ru-nijmegen</strain>
    </source>
</reference>
<proteinExistence type="inferred from homology"/>
<keyword evidence="12" id="KW-1185">Reference proteome</keyword>
<accession>Q1PYF3</accession>
<evidence type="ECO:0000256" key="5">
    <source>
        <dbReference type="ARBA" id="ARBA00022563"/>
    </source>
</evidence>
<dbReference type="InterPro" id="IPR001474">
    <property type="entry name" value="GTP_CycHdrlase_I"/>
</dbReference>
<evidence type="ECO:0000256" key="3">
    <source>
        <dbReference type="ARBA" id="ARBA00008085"/>
    </source>
</evidence>
<feature type="binding site" evidence="7">
    <location>
        <position position="148"/>
    </location>
    <ligand>
        <name>Zn(2+)</name>
        <dbReference type="ChEBI" id="CHEBI:29105"/>
    </ligand>
</feature>
<dbReference type="Proteomes" id="UP000221734">
    <property type="component" value="Chromosome Kuenenia_stuttgartiensis_MBR1"/>
</dbReference>
<dbReference type="PROSITE" id="PS00860">
    <property type="entry name" value="GTP_CYCLOHYDROL_1_2"/>
    <property type="match status" value="1"/>
</dbReference>
<organism evidence="9">
    <name type="scientific">Kuenenia stuttgartiensis</name>
    <dbReference type="NCBI Taxonomy" id="174633"/>
    <lineage>
        <taxon>Bacteria</taxon>
        <taxon>Pseudomonadati</taxon>
        <taxon>Planctomycetota</taxon>
        <taxon>Candidatus Brocadiia</taxon>
        <taxon>Candidatus Brocadiales</taxon>
        <taxon>Candidatus Brocadiaceae</taxon>
        <taxon>Candidatus Kuenenia</taxon>
    </lineage>
</organism>
<dbReference type="EMBL" id="CT573072">
    <property type="protein sequence ID" value="CAJ72116.1"/>
    <property type="molecule type" value="Genomic_DNA"/>
</dbReference>
<feature type="domain" description="GTP cyclohydrolase I" evidence="8">
    <location>
        <begin position="7"/>
        <end position="184"/>
    </location>
</feature>
<keyword evidence="5 7" id="KW-0554">One-carbon metabolism</keyword>
<dbReference type="GO" id="GO:0006730">
    <property type="term" value="P:one-carbon metabolic process"/>
    <property type="evidence" value="ECO:0007669"/>
    <property type="project" value="UniProtKB-UniRule"/>
</dbReference>
<evidence type="ECO:0000256" key="1">
    <source>
        <dbReference type="ARBA" id="ARBA00001052"/>
    </source>
</evidence>
<evidence type="ECO:0000256" key="4">
    <source>
        <dbReference type="ARBA" id="ARBA00011857"/>
    </source>
</evidence>
<keyword evidence="7" id="KW-0479">Metal-binding</keyword>
<comment type="catalytic activity">
    <reaction evidence="1 7">
        <text>GTP + H2O = 7,8-dihydroneopterin 3'-triphosphate + formate + H(+)</text>
        <dbReference type="Rhea" id="RHEA:17473"/>
        <dbReference type="ChEBI" id="CHEBI:15377"/>
        <dbReference type="ChEBI" id="CHEBI:15378"/>
        <dbReference type="ChEBI" id="CHEBI:15740"/>
        <dbReference type="ChEBI" id="CHEBI:37565"/>
        <dbReference type="ChEBI" id="CHEBI:58462"/>
        <dbReference type="EC" id="3.5.4.16"/>
    </reaction>
</comment>
<evidence type="ECO:0000313" key="11">
    <source>
        <dbReference type="EMBL" id="SOH03695.1"/>
    </source>
</evidence>
<reference evidence="10 13" key="5">
    <citation type="submission" date="2020-02" db="EMBL/GenBank/DDBJ databases">
        <title>Newly sequenced genome of strain CSTR1 showed variability in Candidatus Kuenenia stuttgartiensis genomes.</title>
        <authorList>
            <person name="Ding C."/>
            <person name="Adrian L."/>
        </authorList>
    </citation>
    <scope>NUCLEOTIDE SEQUENCE [LARGE SCALE GENOMIC DNA]</scope>
    <source>
        <strain evidence="10 13">CSTR1</strain>
    </source>
</reference>
<evidence type="ECO:0000259" key="8">
    <source>
        <dbReference type="Pfam" id="PF01227"/>
    </source>
</evidence>
<dbReference type="FunFam" id="1.10.286.10:FF:000001">
    <property type="entry name" value="GTP cyclohydrolase 1"/>
    <property type="match status" value="1"/>
</dbReference>
<dbReference type="AlphaFoldDB" id="Q1PYF3"/>
<dbReference type="SUPFAM" id="SSF55620">
    <property type="entry name" value="Tetrahydrobiopterin biosynthesis enzymes-like"/>
    <property type="match status" value="1"/>
</dbReference>
<dbReference type="GO" id="GO:0006729">
    <property type="term" value="P:tetrahydrobiopterin biosynthetic process"/>
    <property type="evidence" value="ECO:0007669"/>
    <property type="project" value="TreeGrafter"/>
</dbReference>
<evidence type="ECO:0000313" key="9">
    <source>
        <dbReference type="EMBL" id="CAJ72116.1"/>
    </source>
</evidence>
<reference evidence="9" key="2">
    <citation type="submission" date="2006-01" db="EMBL/GenBank/DDBJ databases">
        <authorList>
            <person name="Genoscope"/>
        </authorList>
    </citation>
    <scope>NUCLEOTIDE SEQUENCE</scope>
</reference>
<keyword evidence="7" id="KW-0547">Nucleotide-binding</keyword>
<evidence type="ECO:0000256" key="2">
    <source>
        <dbReference type="ARBA" id="ARBA00005080"/>
    </source>
</evidence>
<dbReference type="PROSITE" id="PS00859">
    <property type="entry name" value="GTP_CYCLOHYDROL_1_1"/>
    <property type="match status" value="1"/>
</dbReference>
<dbReference type="EC" id="3.5.4.16" evidence="7"/>
<dbReference type="Gene3D" id="1.10.286.10">
    <property type="match status" value="1"/>
</dbReference>
<dbReference type="InterPro" id="IPR018234">
    <property type="entry name" value="GTP_CycHdrlase_I_CS"/>
</dbReference>
<dbReference type="PANTHER" id="PTHR11109">
    <property type="entry name" value="GTP CYCLOHYDROLASE I"/>
    <property type="match status" value="1"/>
</dbReference>
<dbReference type="Proteomes" id="UP000501926">
    <property type="component" value="Chromosome"/>
</dbReference>
<reference evidence="12" key="3">
    <citation type="submission" date="2017-10" db="EMBL/GenBank/DDBJ databases">
        <authorList>
            <person name="Frank J."/>
        </authorList>
    </citation>
    <scope>NUCLEOTIDE SEQUENCE [LARGE SCALE GENOMIC DNA]</scope>
</reference>
<dbReference type="EMBL" id="CP049055">
    <property type="protein sequence ID" value="QII10527.1"/>
    <property type="molecule type" value="Genomic_DNA"/>
</dbReference>
<protein>
    <recommendedName>
        <fullName evidence="7">GTP cyclohydrolase 1</fullName>
        <ecNumber evidence="7">3.5.4.16</ecNumber>
    </recommendedName>
    <alternativeName>
        <fullName evidence="7">GTP cyclohydrolase I</fullName>
        <shortName evidence="7">GTP-CH-I</shortName>
    </alternativeName>
</protein>
<comment type="subunit">
    <text evidence="4">Toroid-shaped homodecamer, composed of two pentamers of five dimers.</text>
</comment>
<dbReference type="PANTHER" id="PTHR11109:SF7">
    <property type="entry name" value="GTP CYCLOHYDROLASE 1"/>
    <property type="match status" value="1"/>
</dbReference>
<evidence type="ECO:0000313" key="12">
    <source>
        <dbReference type="Proteomes" id="UP000221734"/>
    </source>
</evidence>
<gene>
    <name evidence="9" type="primary">gch</name>
    <name evidence="7 10" type="synonym">folE</name>
    <name evidence="10" type="ORF">KsCSTR_11480</name>
    <name evidence="11" type="ORF">KSMBR1_1193</name>
    <name evidence="9" type="ORF">kustd1371</name>
</gene>
<comment type="similarity">
    <text evidence="3 7">Belongs to the GTP cyclohydrolase I family.</text>
</comment>
<feature type="binding site" evidence="7">
    <location>
        <position position="76"/>
    </location>
    <ligand>
        <name>Zn(2+)</name>
        <dbReference type="ChEBI" id="CHEBI:29105"/>
    </ligand>
</feature>
<keyword evidence="6 7" id="KW-0378">Hydrolase</keyword>